<proteinExistence type="predicted"/>
<dbReference type="AlphaFoldDB" id="A0A1R3T820"/>
<feature type="transmembrane region" description="Helical" evidence="1">
    <location>
        <begin position="194"/>
        <end position="216"/>
    </location>
</feature>
<keyword evidence="1" id="KW-0812">Transmembrane</keyword>
<accession>A0A1R3T820</accession>
<feature type="transmembrane region" description="Helical" evidence="1">
    <location>
        <begin position="101"/>
        <end position="124"/>
    </location>
</feature>
<gene>
    <name evidence="2" type="ORF">DSM25559_0275</name>
</gene>
<evidence type="ECO:0000313" key="3">
    <source>
        <dbReference type="Proteomes" id="UP000187891"/>
    </source>
</evidence>
<evidence type="ECO:0000313" key="2">
    <source>
        <dbReference type="EMBL" id="SCX02970.1"/>
    </source>
</evidence>
<reference evidence="3" key="1">
    <citation type="submission" date="2016-10" db="EMBL/GenBank/DDBJ databases">
        <authorList>
            <person name="Wibberg D."/>
        </authorList>
    </citation>
    <scope>NUCLEOTIDE SEQUENCE [LARGE SCALE GENOMIC DNA]</scope>
</reference>
<evidence type="ECO:0000256" key="1">
    <source>
        <dbReference type="SAM" id="Phobius"/>
    </source>
</evidence>
<name>A0A1R3T820_9HYPH</name>
<sequence>MSTRMTRSMAVFRCRRILFLIPVLVRNKGKGKCRRLKTALVVYCAAHNTMYRTCECGRSLRAFDSRCAAEQYPLVASATGQYLAAMEPDSLPHPKMPLSEILYLIFLRLVALSCFWFSLQYWAMLTGYSLNGQARFDMLNMQWRVAGTSLAVVFPVAALGLWLGVSWGAVMWVIGAGTQIAMYRVWPDIFGHNTVVPVMHGIVSTVYILFQVAFWLDARQNDERSRIDLP</sequence>
<dbReference type="STRING" id="1907666.DSM25559_0275"/>
<dbReference type="Pfam" id="PF19660">
    <property type="entry name" value="DUF6163"/>
    <property type="match status" value="1"/>
</dbReference>
<organism evidence="2 3">
    <name type="scientific">Agrobacterium rosae</name>
    <dbReference type="NCBI Taxonomy" id="1972867"/>
    <lineage>
        <taxon>Bacteria</taxon>
        <taxon>Pseudomonadati</taxon>
        <taxon>Pseudomonadota</taxon>
        <taxon>Alphaproteobacteria</taxon>
        <taxon>Hyphomicrobiales</taxon>
        <taxon>Rhizobiaceae</taxon>
        <taxon>Rhizobium/Agrobacterium group</taxon>
        <taxon>Agrobacterium</taxon>
    </lineage>
</organism>
<feature type="transmembrane region" description="Helical" evidence="1">
    <location>
        <begin position="145"/>
        <end position="174"/>
    </location>
</feature>
<keyword evidence="1" id="KW-0472">Membrane</keyword>
<dbReference type="InterPro" id="IPR046161">
    <property type="entry name" value="DUF6163"/>
</dbReference>
<protein>
    <submittedName>
        <fullName evidence="2">Uncharacterized protein</fullName>
    </submittedName>
</protein>
<dbReference type="EMBL" id="FMUE01000001">
    <property type="protein sequence ID" value="SCX02970.1"/>
    <property type="molecule type" value="Genomic_DNA"/>
</dbReference>
<dbReference type="Proteomes" id="UP000187891">
    <property type="component" value="Unassembled WGS sequence"/>
</dbReference>
<keyword evidence="1" id="KW-1133">Transmembrane helix</keyword>